<proteinExistence type="predicted"/>
<dbReference type="EMBL" id="OB693084">
    <property type="protein sequence ID" value="CAD7237879.1"/>
    <property type="molecule type" value="Genomic_DNA"/>
</dbReference>
<evidence type="ECO:0000256" key="4">
    <source>
        <dbReference type="SAM" id="MobiDB-lite"/>
    </source>
</evidence>
<dbReference type="PROSITE" id="PS00018">
    <property type="entry name" value="EF_HAND_1"/>
    <property type="match status" value="1"/>
</dbReference>
<dbReference type="PROSITE" id="PS50222">
    <property type="entry name" value="EF_HAND_2"/>
    <property type="match status" value="1"/>
</dbReference>
<feature type="region of interest" description="Disordered" evidence="4">
    <location>
        <begin position="1"/>
        <end position="54"/>
    </location>
</feature>
<accession>A0A7R8ZXA8</accession>
<keyword evidence="2" id="KW-0677">Repeat</keyword>
<dbReference type="Gene3D" id="1.10.238.10">
    <property type="entry name" value="EF-hand"/>
    <property type="match status" value="1"/>
</dbReference>
<keyword evidence="1" id="KW-0479">Metal-binding</keyword>
<protein>
    <submittedName>
        <fullName evidence="5">Uncharacterized protein</fullName>
    </submittedName>
</protein>
<name>A0A7R8ZXA8_9CRUS</name>
<gene>
    <name evidence="5" type="ORF">CTOB1V02_LOCUS15694</name>
</gene>
<dbReference type="InterPro" id="IPR018247">
    <property type="entry name" value="EF_Hand_1_Ca_BS"/>
</dbReference>
<evidence type="ECO:0000256" key="3">
    <source>
        <dbReference type="ARBA" id="ARBA00022837"/>
    </source>
</evidence>
<dbReference type="InterPro" id="IPR002048">
    <property type="entry name" value="EF_hand_dom"/>
</dbReference>
<dbReference type="GO" id="GO:0005509">
    <property type="term" value="F:calcium ion binding"/>
    <property type="evidence" value="ECO:0007669"/>
    <property type="project" value="InterPro"/>
</dbReference>
<dbReference type="InterPro" id="IPR011992">
    <property type="entry name" value="EF-hand-dom_pair"/>
</dbReference>
<dbReference type="InterPro" id="IPR050403">
    <property type="entry name" value="Myosin_RLC"/>
</dbReference>
<feature type="non-terminal residue" evidence="5">
    <location>
        <position position="1"/>
    </location>
</feature>
<dbReference type="PANTHER" id="PTHR23049">
    <property type="entry name" value="MYOSIN REGULATORY LIGHT CHAIN 2"/>
    <property type="match status" value="1"/>
</dbReference>
<reference evidence="5" key="1">
    <citation type="submission" date="2020-11" db="EMBL/GenBank/DDBJ databases">
        <authorList>
            <person name="Tran Van P."/>
        </authorList>
    </citation>
    <scope>NUCLEOTIDE SEQUENCE</scope>
</reference>
<evidence type="ECO:0000256" key="1">
    <source>
        <dbReference type="ARBA" id="ARBA00022723"/>
    </source>
</evidence>
<organism evidence="5">
    <name type="scientific">Cyprideis torosa</name>
    <dbReference type="NCBI Taxonomy" id="163714"/>
    <lineage>
        <taxon>Eukaryota</taxon>
        <taxon>Metazoa</taxon>
        <taxon>Ecdysozoa</taxon>
        <taxon>Arthropoda</taxon>
        <taxon>Crustacea</taxon>
        <taxon>Oligostraca</taxon>
        <taxon>Ostracoda</taxon>
        <taxon>Podocopa</taxon>
        <taxon>Podocopida</taxon>
        <taxon>Cytherocopina</taxon>
        <taxon>Cytheroidea</taxon>
        <taxon>Cytherideidae</taxon>
        <taxon>Cyprideis</taxon>
    </lineage>
</organism>
<dbReference type="GO" id="GO:0009791">
    <property type="term" value="P:post-embryonic development"/>
    <property type="evidence" value="ECO:0007669"/>
    <property type="project" value="UniProtKB-ARBA"/>
</dbReference>
<dbReference type="FunFam" id="1.10.238.10:FF:000007">
    <property type="entry name" value="Putative myosin regulatory light chain sqh"/>
    <property type="match status" value="1"/>
</dbReference>
<keyword evidence="3" id="KW-0106">Calcium</keyword>
<evidence type="ECO:0000313" key="5">
    <source>
        <dbReference type="EMBL" id="CAD7237879.1"/>
    </source>
</evidence>
<dbReference type="OrthoDB" id="429467at2759"/>
<dbReference type="SUPFAM" id="SSF47473">
    <property type="entry name" value="EF-hand"/>
    <property type="match status" value="1"/>
</dbReference>
<dbReference type="AlphaFoldDB" id="A0A7R8ZXA8"/>
<evidence type="ECO:0000256" key="2">
    <source>
        <dbReference type="ARBA" id="ARBA00022737"/>
    </source>
</evidence>
<sequence>MADDKKEKKKKSKTKKEEAPAPEAAPAPEPVPEPEKRESSRGSKKQAKRTGSNVFSMFSQKQVAEFKEGFQLMDADKDGVIGKNDLRQTFDIVGRIASDKELDELLGDAPGPISFTMLLNMFAERMSGGSDDDDVVIAALKAFDEH</sequence>